<evidence type="ECO:0000256" key="5">
    <source>
        <dbReference type="ARBA" id="ARBA00022781"/>
    </source>
</evidence>
<keyword evidence="8 10" id="KW-0139">CF(1)</keyword>
<dbReference type="Proteomes" id="UP000183047">
    <property type="component" value="Unassembled WGS sequence"/>
</dbReference>
<keyword evidence="9 10" id="KW-0066">ATP synthesis</keyword>
<proteinExistence type="inferred from homology"/>
<dbReference type="GO" id="GO:0045259">
    <property type="term" value="C:proton-transporting ATP synthase complex"/>
    <property type="evidence" value="ECO:0007669"/>
    <property type="project" value="UniProtKB-KW"/>
</dbReference>
<comment type="subcellular location">
    <subcellularLocation>
        <location evidence="10">Cell membrane</location>
        <topology evidence="10">Peripheral membrane protein</topology>
    </subcellularLocation>
    <subcellularLocation>
        <location evidence="2">Membrane</location>
        <topology evidence="2">Peripheral membrane protein</topology>
    </subcellularLocation>
</comment>
<comment type="function">
    <text evidence="1 10">Produces ATP from ADP in the presence of a proton gradient across the membrane. The gamma chain is believed to be important in regulating ATPase activity and the flow of protons through the CF(0) complex.</text>
</comment>
<keyword evidence="6 10" id="KW-0406">Ion transport</keyword>
<evidence type="ECO:0000256" key="6">
    <source>
        <dbReference type="ARBA" id="ARBA00023065"/>
    </source>
</evidence>
<evidence type="ECO:0000256" key="2">
    <source>
        <dbReference type="ARBA" id="ARBA00004170"/>
    </source>
</evidence>
<dbReference type="Gene3D" id="3.40.1380.10">
    <property type="match status" value="1"/>
</dbReference>
<evidence type="ECO:0000256" key="3">
    <source>
        <dbReference type="ARBA" id="ARBA00007681"/>
    </source>
</evidence>
<keyword evidence="4 10" id="KW-0813">Transport</keyword>
<dbReference type="CDD" id="cd12151">
    <property type="entry name" value="F1-ATPase_gamma"/>
    <property type="match status" value="1"/>
</dbReference>
<keyword evidence="12" id="KW-1185">Reference proteome</keyword>
<evidence type="ECO:0000256" key="4">
    <source>
        <dbReference type="ARBA" id="ARBA00022448"/>
    </source>
</evidence>
<dbReference type="PANTHER" id="PTHR11693">
    <property type="entry name" value="ATP SYNTHASE GAMMA CHAIN"/>
    <property type="match status" value="1"/>
</dbReference>
<protein>
    <recommendedName>
        <fullName evidence="10">ATP synthase gamma chain</fullName>
    </recommendedName>
    <alternativeName>
        <fullName evidence="10">ATP synthase F1 sector gamma subunit</fullName>
    </alternativeName>
    <alternativeName>
        <fullName evidence="10">F-ATPase gamma subunit</fullName>
    </alternativeName>
</protein>
<evidence type="ECO:0000256" key="8">
    <source>
        <dbReference type="ARBA" id="ARBA00023196"/>
    </source>
</evidence>
<evidence type="ECO:0000256" key="10">
    <source>
        <dbReference type="HAMAP-Rule" id="MF_00815"/>
    </source>
</evidence>
<sequence length="286" mass="31837">MAGNMKAVKLRIKSVQSTMQITKAMQLVAASKLRKAKEKADQSKPYLETTLETLTDIANGNTDFRSPFTQSGKNDKWLYVVIAGDRGLAGGYNSNLFKFMEAETKGHEDITVLPIGKKSVEYFKHRNVQLFTEEYSEVAKVTISDCYQIAKLICDAYKNGEYGHIHLCYTNFVSMLSQVPTASSLLPLEDLRSEEKKSDGKAKDLILYEPDSETVFNAIVPEYLAGILYSSINISYASELAARRTAMEAATDNAEEMIDTLSLYYNRARQASITQEITEIVAGATL</sequence>
<evidence type="ECO:0000313" key="11">
    <source>
        <dbReference type="EMBL" id="SCY22022.1"/>
    </source>
</evidence>
<dbReference type="STRING" id="185008.bhn_I0161"/>
<dbReference type="GO" id="GO:0046933">
    <property type="term" value="F:proton-transporting ATP synthase activity, rotational mechanism"/>
    <property type="evidence" value="ECO:0007669"/>
    <property type="project" value="UniProtKB-UniRule"/>
</dbReference>
<evidence type="ECO:0000256" key="9">
    <source>
        <dbReference type="ARBA" id="ARBA00023310"/>
    </source>
</evidence>
<dbReference type="Pfam" id="PF00231">
    <property type="entry name" value="ATP-synt"/>
    <property type="match status" value="1"/>
</dbReference>
<accession>A0A1G5E4Z1</accession>
<dbReference type="GO" id="GO:0005886">
    <property type="term" value="C:plasma membrane"/>
    <property type="evidence" value="ECO:0007669"/>
    <property type="project" value="UniProtKB-SubCell"/>
</dbReference>
<keyword evidence="5 10" id="KW-0375">Hydrogen ion transport</keyword>
<evidence type="ECO:0000313" key="12">
    <source>
        <dbReference type="Proteomes" id="UP000183047"/>
    </source>
</evidence>
<organism evidence="11 12">
    <name type="scientific">Butyrivibrio hungatei</name>
    <dbReference type="NCBI Taxonomy" id="185008"/>
    <lineage>
        <taxon>Bacteria</taxon>
        <taxon>Bacillati</taxon>
        <taxon>Bacillota</taxon>
        <taxon>Clostridia</taxon>
        <taxon>Lachnospirales</taxon>
        <taxon>Lachnospiraceae</taxon>
        <taxon>Butyrivibrio</taxon>
    </lineage>
</organism>
<dbReference type="HAMAP" id="MF_00815">
    <property type="entry name" value="ATP_synth_gamma_bact"/>
    <property type="match status" value="1"/>
</dbReference>
<dbReference type="InterPro" id="IPR035968">
    <property type="entry name" value="ATP_synth_F1_ATPase_gsu"/>
</dbReference>
<gene>
    <name evidence="10" type="primary">atpG</name>
    <name evidence="11" type="ORF">SAMN02910451_01792</name>
</gene>
<dbReference type="PANTHER" id="PTHR11693:SF22">
    <property type="entry name" value="ATP SYNTHASE SUBUNIT GAMMA, MITOCHONDRIAL"/>
    <property type="match status" value="1"/>
</dbReference>
<dbReference type="GO" id="GO:0005524">
    <property type="term" value="F:ATP binding"/>
    <property type="evidence" value="ECO:0007669"/>
    <property type="project" value="UniProtKB-UniRule"/>
</dbReference>
<keyword evidence="7 10" id="KW-0472">Membrane</keyword>
<dbReference type="InterPro" id="IPR000131">
    <property type="entry name" value="ATP_synth_F1_gsu"/>
</dbReference>
<dbReference type="PRINTS" id="PR00126">
    <property type="entry name" value="ATPASEGAMMA"/>
</dbReference>
<dbReference type="OrthoDB" id="9812769at2"/>
<dbReference type="AlphaFoldDB" id="A0A1G5E4Z1"/>
<dbReference type="Gene3D" id="1.10.287.80">
    <property type="entry name" value="ATP synthase, gamma subunit, helix hairpin domain"/>
    <property type="match status" value="1"/>
</dbReference>
<dbReference type="EMBL" id="FMUR01000010">
    <property type="protein sequence ID" value="SCY22022.1"/>
    <property type="molecule type" value="Genomic_DNA"/>
</dbReference>
<dbReference type="RefSeq" id="WP_074462385.1">
    <property type="nucleotide sequence ID" value="NZ_FMUR01000010.1"/>
</dbReference>
<dbReference type="SUPFAM" id="SSF52943">
    <property type="entry name" value="ATP synthase (F1-ATPase), gamma subunit"/>
    <property type="match status" value="1"/>
</dbReference>
<keyword evidence="10" id="KW-1003">Cell membrane</keyword>
<evidence type="ECO:0000256" key="1">
    <source>
        <dbReference type="ARBA" id="ARBA00003456"/>
    </source>
</evidence>
<dbReference type="GO" id="GO:0042777">
    <property type="term" value="P:proton motive force-driven plasma membrane ATP synthesis"/>
    <property type="evidence" value="ECO:0007669"/>
    <property type="project" value="UniProtKB-UniRule"/>
</dbReference>
<evidence type="ECO:0000256" key="7">
    <source>
        <dbReference type="ARBA" id="ARBA00023136"/>
    </source>
</evidence>
<reference evidence="12" key="1">
    <citation type="submission" date="2016-10" db="EMBL/GenBank/DDBJ databases">
        <authorList>
            <person name="Varghese N."/>
            <person name="Submissions S."/>
        </authorList>
    </citation>
    <scope>NUCLEOTIDE SEQUENCE [LARGE SCALE GENOMIC DNA]</scope>
    <source>
        <strain evidence="12">XBD2006</strain>
    </source>
</reference>
<name>A0A1G5E4Z1_9FIRM</name>
<comment type="similarity">
    <text evidence="3 10">Belongs to the ATPase gamma chain family.</text>
</comment>
<dbReference type="NCBIfam" id="TIGR01146">
    <property type="entry name" value="ATPsyn_F1gamma"/>
    <property type="match status" value="1"/>
</dbReference>
<comment type="subunit">
    <text evidence="10">F-type ATPases have 2 components, CF(1) - the catalytic core - and CF(0) - the membrane proton channel. CF(1) has five subunits: alpha(3), beta(3), gamma(1), delta(1), epsilon(1). CF(0) has three main subunits: a, b and c.</text>
</comment>